<keyword evidence="2" id="KW-0479">Metal-binding</keyword>
<evidence type="ECO:0000256" key="1">
    <source>
        <dbReference type="ARBA" id="ARBA00001974"/>
    </source>
</evidence>
<sequence>MAVARRWLEARVVDARAETPTARTLVLDVPGWPGHLPGQHLTVRLTSPDGYSAQRSYSIATPDSGARVELTVQLVPEGEVSEFLVTGVQVGDAFEVRGPVGGWFVWRAEDPAPLLLVAGGSGIVPLMAVVREHRRLLAPQPLELVVSVRSPEDLYYAGELAGLPGVTVVHTRRAPEGSGRPPARLSAPELAAVVARLPEQPRAYVCGPTGFVEAVADALVALGLDPAEVRTERFGPS</sequence>
<keyword evidence="6" id="KW-1185">Reference proteome</keyword>
<dbReference type="PRINTS" id="PR00371">
    <property type="entry name" value="FPNCR"/>
</dbReference>
<proteinExistence type="predicted"/>
<dbReference type="PRINTS" id="PR00410">
    <property type="entry name" value="PHEHYDRXLASE"/>
</dbReference>
<dbReference type="GO" id="GO:0051537">
    <property type="term" value="F:2 iron, 2 sulfur cluster binding"/>
    <property type="evidence" value="ECO:0007669"/>
    <property type="project" value="UniProtKB-KW"/>
</dbReference>
<dbReference type="Gene3D" id="2.40.30.10">
    <property type="entry name" value="Translation factors"/>
    <property type="match status" value="1"/>
</dbReference>
<evidence type="ECO:0000256" key="3">
    <source>
        <dbReference type="ARBA" id="ARBA00023014"/>
    </source>
</evidence>
<dbReference type="PANTHER" id="PTHR47354">
    <property type="entry name" value="NADH OXIDOREDUCTASE HCR"/>
    <property type="match status" value="1"/>
</dbReference>
<dbReference type="Pfam" id="PF00970">
    <property type="entry name" value="FAD_binding_6"/>
    <property type="match status" value="1"/>
</dbReference>
<dbReference type="InterPro" id="IPR008333">
    <property type="entry name" value="Cbr1-like_FAD-bd_dom"/>
</dbReference>
<dbReference type="InterPro" id="IPR050415">
    <property type="entry name" value="MRET"/>
</dbReference>
<dbReference type="GO" id="GO:0016491">
    <property type="term" value="F:oxidoreductase activity"/>
    <property type="evidence" value="ECO:0007669"/>
    <property type="project" value="InterPro"/>
</dbReference>
<reference evidence="5 6" key="1">
    <citation type="submission" date="2019-02" db="EMBL/GenBank/DDBJ databases">
        <title>Genomic Encyclopedia of Type Strains, Phase IV (KMG-IV): sequencing the most valuable type-strain genomes for metagenomic binning, comparative biology and taxonomic classification.</title>
        <authorList>
            <person name="Goeker M."/>
        </authorList>
    </citation>
    <scope>NUCLEOTIDE SEQUENCE [LARGE SCALE GENOMIC DNA]</scope>
    <source>
        <strain evidence="5 6">DSM 45622</strain>
    </source>
</reference>
<keyword evidence="3" id="KW-0411">Iron-sulfur</keyword>
<evidence type="ECO:0000259" key="4">
    <source>
        <dbReference type="PROSITE" id="PS51384"/>
    </source>
</evidence>
<comment type="caution">
    <text evidence="5">The sequence shown here is derived from an EMBL/GenBank/DDBJ whole genome shotgun (WGS) entry which is preliminary data.</text>
</comment>
<evidence type="ECO:0000313" key="6">
    <source>
        <dbReference type="Proteomes" id="UP000293638"/>
    </source>
</evidence>
<dbReference type="PROSITE" id="PS51384">
    <property type="entry name" value="FAD_FR"/>
    <property type="match status" value="1"/>
</dbReference>
<evidence type="ECO:0000256" key="2">
    <source>
        <dbReference type="ARBA" id="ARBA00022714"/>
    </source>
</evidence>
<dbReference type="InterPro" id="IPR017938">
    <property type="entry name" value="Riboflavin_synthase-like_b-brl"/>
</dbReference>
<comment type="cofactor">
    <cofactor evidence="1">
        <name>FAD</name>
        <dbReference type="ChEBI" id="CHEBI:57692"/>
    </cofactor>
</comment>
<accession>A0A4Q7NRE2</accession>
<keyword evidence="2" id="KW-0001">2Fe-2S</keyword>
<dbReference type="Pfam" id="PF00175">
    <property type="entry name" value="NAD_binding_1"/>
    <property type="match status" value="1"/>
</dbReference>
<dbReference type="AlphaFoldDB" id="A0A4Q7NRE2"/>
<dbReference type="CDD" id="cd06217">
    <property type="entry name" value="FNR_iron_sulfur_binding_3"/>
    <property type="match status" value="1"/>
</dbReference>
<dbReference type="Gene3D" id="3.40.50.80">
    <property type="entry name" value="Nucleotide-binding domain of ferredoxin-NADP reductase (FNR) module"/>
    <property type="match status" value="1"/>
</dbReference>
<organism evidence="5 6">
    <name type="scientific">Motilibacter rhizosphaerae</name>
    <dbReference type="NCBI Taxonomy" id="598652"/>
    <lineage>
        <taxon>Bacteria</taxon>
        <taxon>Bacillati</taxon>
        <taxon>Actinomycetota</taxon>
        <taxon>Actinomycetes</taxon>
        <taxon>Motilibacterales</taxon>
        <taxon>Motilibacteraceae</taxon>
        <taxon>Motilibacter</taxon>
    </lineage>
</organism>
<dbReference type="SUPFAM" id="SSF52343">
    <property type="entry name" value="Ferredoxin reductase-like, C-terminal NADP-linked domain"/>
    <property type="match status" value="1"/>
</dbReference>
<dbReference type="InterPro" id="IPR001433">
    <property type="entry name" value="OxRdtase_FAD/NAD-bd"/>
</dbReference>
<dbReference type="PANTHER" id="PTHR47354:SF5">
    <property type="entry name" value="PROTEIN RFBI"/>
    <property type="match status" value="1"/>
</dbReference>
<dbReference type="InterPro" id="IPR039261">
    <property type="entry name" value="FNR_nucleotide-bd"/>
</dbReference>
<dbReference type="InterPro" id="IPR001709">
    <property type="entry name" value="Flavoprot_Pyr_Nucl_cyt_Rdtase"/>
</dbReference>
<dbReference type="Proteomes" id="UP000293638">
    <property type="component" value="Unassembled WGS sequence"/>
</dbReference>
<evidence type="ECO:0000313" key="5">
    <source>
        <dbReference type="EMBL" id="RZS89611.1"/>
    </source>
</evidence>
<dbReference type="InterPro" id="IPR017927">
    <property type="entry name" value="FAD-bd_FR_type"/>
</dbReference>
<feature type="domain" description="FAD-binding FR-type" evidence="4">
    <location>
        <begin position="5"/>
        <end position="106"/>
    </location>
</feature>
<dbReference type="EMBL" id="SGXD01000002">
    <property type="protein sequence ID" value="RZS89611.1"/>
    <property type="molecule type" value="Genomic_DNA"/>
</dbReference>
<dbReference type="SUPFAM" id="SSF63380">
    <property type="entry name" value="Riboflavin synthase domain-like"/>
    <property type="match status" value="1"/>
</dbReference>
<gene>
    <name evidence="5" type="ORF">EV189_1379</name>
</gene>
<keyword evidence="2" id="KW-0408">Iron</keyword>
<protein>
    <submittedName>
        <fullName evidence="5">Ferredoxin-NADP reductase</fullName>
    </submittedName>
</protein>
<name>A0A4Q7NRE2_9ACTN</name>